<feature type="region of interest" description="Disordered" evidence="1">
    <location>
        <begin position="59"/>
        <end position="89"/>
    </location>
</feature>
<feature type="compositionally biased region" description="Basic and acidic residues" evidence="1">
    <location>
        <begin position="160"/>
        <end position="175"/>
    </location>
</feature>
<evidence type="ECO:0000313" key="3">
    <source>
        <dbReference type="Proteomes" id="UP000250235"/>
    </source>
</evidence>
<keyword evidence="3" id="KW-1185">Reference proteome</keyword>
<protein>
    <submittedName>
        <fullName evidence="2">Uncharacterized protein</fullName>
    </submittedName>
</protein>
<evidence type="ECO:0000256" key="1">
    <source>
        <dbReference type="SAM" id="MobiDB-lite"/>
    </source>
</evidence>
<dbReference type="Proteomes" id="UP000250235">
    <property type="component" value="Unassembled WGS sequence"/>
</dbReference>
<dbReference type="EMBL" id="KQ993020">
    <property type="protein sequence ID" value="KZV49507.1"/>
    <property type="molecule type" value="Genomic_DNA"/>
</dbReference>
<accession>A0A2Z7CU46</accession>
<gene>
    <name evidence="2" type="ORF">F511_07628</name>
</gene>
<organism evidence="2 3">
    <name type="scientific">Dorcoceras hygrometricum</name>
    <dbReference type="NCBI Taxonomy" id="472368"/>
    <lineage>
        <taxon>Eukaryota</taxon>
        <taxon>Viridiplantae</taxon>
        <taxon>Streptophyta</taxon>
        <taxon>Embryophyta</taxon>
        <taxon>Tracheophyta</taxon>
        <taxon>Spermatophyta</taxon>
        <taxon>Magnoliopsida</taxon>
        <taxon>eudicotyledons</taxon>
        <taxon>Gunneridae</taxon>
        <taxon>Pentapetalae</taxon>
        <taxon>asterids</taxon>
        <taxon>lamiids</taxon>
        <taxon>Lamiales</taxon>
        <taxon>Gesneriaceae</taxon>
        <taxon>Didymocarpoideae</taxon>
        <taxon>Trichosporeae</taxon>
        <taxon>Loxocarpinae</taxon>
        <taxon>Dorcoceras</taxon>
    </lineage>
</organism>
<name>A0A2Z7CU46_9LAMI</name>
<evidence type="ECO:0000313" key="2">
    <source>
        <dbReference type="EMBL" id="KZV49507.1"/>
    </source>
</evidence>
<proteinExistence type="predicted"/>
<feature type="region of interest" description="Disordered" evidence="1">
    <location>
        <begin position="157"/>
        <end position="193"/>
    </location>
</feature>
<sequence>MISFERECYGWKPYLKLYNLVLVWSCIEDELRIEASKDFILNCSIWSTGRIKIRADAPLGPTGLPEEPTKAKHKTNAAPRMERKRGQTSVCRALNKQQYGKACNNSSRATHEGYNENSSAVKMGSHSCCEASHHRSIFSGQIVDPRLLRQTALEVLTRSARSDSPRKTRPERNSDEVWAAAAAWSREESEGGG</sequence>
<reference evidence="2 3" key="1">
    <citation type="journal article" date="2015" name="Proc. Natl. Acad. Sci. U.S.A.">
        <title>The resurrection genome of Boea hygrometrica: A blueprint for survival of dehydration.</title>
        <authorList>
            <person name="Xiao L."/>
            <person name="Yang G."/>
            <person name="Zhang L."/>
            <person name="Yang X."/>
            <person name="Zhao S."/>
            <person name="Ji Z."/>
            <person name="Zhou Q."/>
            <person name="Hu M."/>
            <person name="Wang Y."/>
            <person name="Chen M."/>
            <person name="Xu Y."/>
            <person name="Jin H."/>
            <person name="Xiao X."/>
            <person name="Hu G."/>
            <person name="Bao F."/>
            <person name="Hu Y."/>
            <person name="Wan P."/>
            <person name="Li L."/>
            <person name="Deng X."/>
            <person name="Kuang T."/>
            <person name="Xiang C."/>
            <person name="Zhu J.K."/>
            <person name="Oliver M.J."/>
            <person name="He Y."/>
        </authorList>
    </citation>
    <scope>NUCLEOTIDE SEQUENCE [LARGE SCALE GENOMIC DNA]</scope>
    <source>
        <strain evidence="3">cv. XS01</strain>
    </source>
</reference>
<dbReference type="AlphaFoldDB" id="A0A2Z7CU46"/>